<dbReference type="AlphaFoldDB" id="A0A0A6PHM9"/>
<keyword evidence="2" id="KW-1185">Reference proteome</keyword>
<dbReference type="Proteomes" id="UP000030428">
    <property type="component" value="Unassembled WGS sequence"/>
</dbReference>
<proteinExistence type="predicted"/>
<dbReference type="EMBL" id="JSZA02000020">
    <property type="protein sequence ID" value="KHD05590.1"/>
    <property type="molecule type" value="Genomic_DNA"/>
</dbReference>
<comment type="caution">
    <text evidence="1">The sequence shown here is derived from an EMBL/GenBank/DDBJ whole genome shotgun (WGS) entry which is preliminary data.</text>
</comment>
<reference evidence="1 2" key="1">
    <citation type="journal article" date="2016" name="Front. Microbiol.">
        <title>Single-Cell (Meta-)Genomics of a Dimorphic Candidatus Thiomargarita nelsonii Reveals Genomic Plasticity.</title>
        <authorList>
            <person name="Flood B.E."/>
            <person name="Fliss P."/>
            <person name="Jones D.S."/>
            <person name="Dick G.J."/>
            <person name="Jain S."/>
            <person name="Kaster A.K."/>
            <person name="Winkel M."/>
            <person name="Mussmann M."/>
            <person name="Bailey J."/>
        </authorList>
    </citation>
    <scope>NUCLEOTIDE SEQUENCE [LARGE SCALE GENOMIC DNA]</scope>
    <source>
        <strain evidence="1">Hydrate Ridge</strain>
    </source>
</reference>
<evidence type="ECO:0000313" key="1">
    <source>
        <dbReference type="EMBL" id="KHD05590.1"/>
    </source>
</evidence>
<sequence length="178" mass="20230">MKLYLIFFITVIGFSALNIVFADNNPTFQDGILILPSVDSPEKAGAYQNVRFKLTENNEWELLDFVIIKELQYIDKVEIIKTDSFPIQVFLKVAGNIDGCSKIGQISYKLLEKRFDVWIYSIVDEKFSTGDIVLCAAGFIPFTTIIPLPVYSLKKGDYEYSVNGHYMGTFNLAEDNKL</sequence>
<protein>
    <submittedName>
        <fullName evidence="1">Uncharacterized protein</fullName>
    </submittedName>
</protein>
<accession>A0A0A6PHM9</accession>
<organism evidence="1 2">
    <name type="scientific">Candidatus Thiomargarita nelsonii</name>
    <dbReference type="NCBI Taxonomy" id="1003181"/>
    <lineage>
        <taxon>Bacteria</taxon>
        <taxon>Pseudomonadati</taxon>
        <taxon>Pseudomonadota</taxon>
        <taxon>Gammaproteobacteria</taxon>
        <taxon>Thiotrichales</taxon>
        <taxon>Thiotrichaceae</taxon>
        <taxon>Thiomargarita</taxon>
    </lineage>
</organism>
<gene>
    <name evidence="1" type="ORF">PN36_07025</name>
</gene>
<name>A0A0A6PHM9_9GAMM</name>
<evidence type="ECO:0000313" key="2">
    <source>
        <dbReference type="Proteomes" id="UP000030428"/>
    </source>
</evidence>